<dbReference type="Proteomes" id="UP000223527">
    <property type="component" value="Unassembled WGS sequence"/>
</dbReference>
<evidence type="ECO:0000313" key="2">
    <source>
        <dbReference type="Proteomes" id="UP000223527"/>
    </source>
</evidence>
<evidence type="ECO:0000313" key="1">
    <source>
        <dbReference type="EMBL" id="PHK97037.1"/>
    </source>
</evidence>
<sequence>MGNDPGRTRLALYWAPELADPLHAAASAWLGRDAETGATIPQAPLGGLDMAEITADARRYGFHATLKPPFRLSTSYAEARAAAMHLAARTRPFALPPLRVASLDGFLALREVTRCPALHDFADDCVRSLDPHRAPPTEAEIARRRPERLSERERAHLGQWGYPHVFEAWRFHLTLSRRLTAEEMAVVRPAAEAALGPAAGRMRHVRQLCLFTQAAPDAPFLIAERLPLLG</sequence>
<accession>A0A2C7AJT0</accession>
<name>A0A2C7AJT0_9PROT</name>
<dbReference type="EMBL" id="PDNU01000001">
    <property type="protein sequence ID" value="PHK97037.1"/>
    <property type="molecule type" value="Genomic_DNA"/>
</dbReference>
<dbReference type="OrthoDB" id="4954742at2"/>
<organism evidence="1 2">
    <name type="scientific">Teichococcus rhizosphaerae</name>
    <dbReference type="NCBI Taxonomy" id="1335062"/>
    <lineage>
        <taxon>Bacteria</taxon>
        <taxon>Pseudomonadati</taxon>
        <taxon>Pseudomonadota</taxon>
        <taxon>Alphaproteobacteria</taxon>
        <taxon>Acetobacterales</taxon>
        <taxon>Roseomonadaceae</taxon>
        <taxon>Roseomonas</taxon>
    </lineage>
</organism>
<dbReference type="Gene3D" id="3.90.1140.10">
    <property type="entry name" value="Cyclic phosphodiesterase"/>
    <property type="match status" value="1"/>
</dbReference>
<dbReference type="PIRSF" id="PIRSF033328">
    <property type="entry name" value="Phest_Mll4975"/>
    <property type="match status" value="1"/>
</dbReference>
<dbReference type="AlphaFoldDB" id="A0A2C7AJT0"/>
<gene>
    <name evidence="1" type="ORF">CR162_01175</name>
</gene>
<proteinExistence type="predicted"/>
<protein>
    <submittedName>
        <fullName evidence="1">Phosphonate metabolism protein</fullName>
    </submittedName>
</protein>
<keyword evidence="2" id="KW-1185">Reference proteome</keyword>
<comment type="caution">
    <text evidence="1">The sequence shown here is derived from an EMBL/GenBank/DDBJ whole genome shotgun (WGS) entry which is preliminary data.</text>
</comment>
<dbReference type="Pfam" id="PF06299">
    <property type="entry name" value="DUF1045"/>
    <property type="match status" value="1"/>
</dbReference>
<dbReference type="InterPro" id="IPR009389">
    <property type="entry name" value="DUF1045"/>
</dbReference>
<reference evidence="1 2" key="1">
    <citation type="submission" date="2017-10" db="EMBL/GenBank/DDBJ databases">
        <authorList>
            <person name="Banno H."/>
            <person name="Chua N.-H."/>
        </authorList>
    </citation>
    <scope>NUCLEOTIDE SEQUENCE [LARGE SCALE GENOMIC DNA]</scope>
    <source>
        <strain evidence="1 2">YW11</strain>
    </source>
</reference>